<accession>A0A0R2U9R2</accession>
<keyword evidence="1" id="KW-0812">Transmembrane</keyword>
<gene>
    <name evidence="2" type="ORF">ABS24_01185</name>
</gene>
<comment type="caution">
    <text evidence="2">The sequence shown here is derived from an EMBL/GenBank/DDBJ whole genome shotgun (WGS) entry which is preliminary data.</text>
</comment>
<name>A0A0R2U9R2_9GAMM</name>
<evidence type="ECO:0000313" key="3">
    <source>
        <dbReference type="Proteomes" id="UP000051213"/>
    </source>
</evidence>
<dbReference type="AlphaFoldDB" id="A0A0R2U9R2"/>
<proteinExistence type="predicted"/>
<keyword evidence="1" id="KW-0472">Membrane</keyword>
<keyword evidence="1" id="KW-1133">Transmembrane helix</keyword>
<feature type="transmembrane region" description="Helical" evidence="1">
    <location>
        <begin position="46"/>
        <end position="63"/>
    </location>
</feature>
<evidence type="ECO:0000313" key="2">
    <source>
        <dbReference type="EMBL" id="KRO93840.1"/>
    </source>
</evidence>
<dbReference type="Proteomes" id="UP000051213">
    <property type="component" value="Unassembled WGS sequence"/>
</dbReference>
<reference evidence="2 3" key="1">
    <citation type="submission" date="2015-10" db="EMBL/GenBank/DDBJ databases">
        <title>Metagenome-Assembled Genomes uncover a global brackish microbiome.</title>
        <authorList>
            <person name="Hugerth L.W."/>
            <person name="Larsson J."/>
            <person name="Alneberg J."/>
            <person name="Lindh M.V."/>
            <person name="Legrand C."/>
            <person name="Pinhassi J."/>
            <person name="Andersson A.F."/>
        </authorList>
    </citation>
    <scope>NUCLEOTIDE SEQUENCE [LARGE SCALE GENOMIC DNA]</scope>
    <source>
        <strain evidence="2">BACL26 MAG-121220-bin70</strain>
    </source>
</reference>
<organism evidence="2 3">
    <name type="scientific">SAR92 bacterium BACL26 MAG-121220-bin70</name>
    <dbReference type="NCBI Taxonomy" id="1655626"/>
    <lineage>
        <taxon>Bacteria</taxon>
        <taxon>Pseudomonadati</taxon>
        <taxon>Pseudomonadota</taxon>
        <taxon>Gammaproteobacteria</taxon>
        <taxon>Cellvibrionales</taxon>
        <taxon>Porticoccaceae</taxon>
        <taxon>SAR92 clade</taxon>
    </lineage>
</organism>
<evidence type="ECO:0000256" key="1">
    <source>
        <dbReference type="SAM" id="Phobius"/>
    </source>
</evidence>
<protein>
    <recommendedName>
        <fullName evidence="4">Type II secretion system protein GspC N-terminal domain-containing protein</fullName>
    </recommendedName>
</protein>
<evidence type="ECO:0008006" key="4">
    <source>
        <dbReference type="Google" id="ProtNLM"/>
    </source>
</evidence>
<dbReference type="EMBL" id="LICA01000204">
    <property type="protein sequence ID" value="KRO93840.1"/>
    <property type="molecule type" value="Genomic_DNA"/>
</dbReference>
<sequence>MSFILDALKKAERDRLRGDPKNLDDFASAHWDPYQEVPSSLAPRNWMLACLAIIIVFGVGIYIQGWEITPPSGAPSVSTPASPQAAALSLATDRVKPLEPESSATLRPLTEQSIIVAAPSVPELIIAGHMFIAEGSTSNRLFIGQSSYREGDKINSEWTLVSIKPDHFIISAGDSTEILAYR</sequence>